<gene>
    <name evidence="2" type="ORF">MGAL_10B030082</name>
</gene>
<comment type="caution">
    <text evidence="2">The sequence shown here is derived from an EMBL/GenBank/DDBJ whole genome shotgun (WGS) entry which is preliminary data.</text>
</comment>
<dbReference type="PANTHER" id="PTHR37915:SF3">
    <property type="match status" value="1"/>
</dbReference>
<reference evidence="2" key="1">
    <citation type="submission" date="2018-11" db="EMBL/GenBank/DDBJ databases">
        <authorList>
            <person name="Alioto T."/>
            <person name="Alioto T."/>
        </authorList>
    </citation>
    <scope>NUCLEOTIDE SEQUENCE</scope>
</reference>
<evidence type="ECO:0000313" key="3">
    <source>
        <dbReference type="Proteomes" id="UP000596742"/>
    </source>
</evidence>
<dbReference type="SUPFAM" id="SSF57997">
    <property type="entry name" value="Tropomyosin"/>
    <property type="match status" value="1"/>
</dbReference>
<organism evidence="2 3">
    <name type="scientific">Mytilus galloprovincialis</name>
    <name type="common">Mediterranean mussel</name>
    <dbReference type="NCBI Taxonomy" id="29158"/>
    <lineage>
        <taxon>Eukaryota</taxon>
        <taxon>Metazoa</taxon>
        <taxon>Spiralia</taxon>
        <taxon>Lophotrochozoa</taxon>
        <taxon>Mollusca</taxon>
        <taxon>Bivalvia</taxon>
        <taxon>Autobranchia</taxon>
        <taxon>Pteriomorphia</taxon>
        <taxon>Mytilida</taxon>
        <taxon>Mytiloidea</taxon>
        <taxon>Mytilidae</taxon>
        <taxon>Mytilinae</taxon>
        <taxon>Mytilus</taxon>
    </lineage>
</organism>
<dbReference type="PANTHER" id="PTHR37915">
    <property type="match status" value="1"/>
</dbReference>
<feature type="coiled-coil region" evidence="1">
    <location>
        <begin position="149"/>
        <end position="314"/>
    </location>
</feature>
<sequence>MSMNYVGSISLMDKGDYDRGDSPAQAVLDKNARSVAQRIADETREELEKVLERVEHIYDSYENSMELIFQTQHNANMEYVNDINELEEIMKDQIKKRKYQQGLTIFIVGYENVCGQRLKLLQHVNEFFMENSKSVEEEDWFPKTPDLDLDDAAENIDQSLNKAEDLANRLGEINQEMVNWLSNYAINKASSKGKKKLEKALEKAKEDLGSLSEKLHNLQLDLEDKESKYQDLLKMLENKNLETQKYKTAAEIAKKKIQELQETVDKNKSKTEEVKREIEKFHETQIVAITQAHAAEVDAMKNEYEEELKKAKMTTTHR</sequence>
<dbReference type="Proteomes" id="UP000596742">
    <property type="component" value="Unassembled WGS sequence"/>
</dbReference>
<accession>A0A8B6GIS5</accession>
<keyword evidence="1" id="KW-0175">Coiled coil</keyword>
<dbReference type="AlphaFoldDB" id="A0A8B6GIS5"/>
<evidence type="ECO:0000313" key="2">
    <source>
        <dbReference type="EMBL" id="VDI64669.1"/>
    </source>
</evidence>
<feature type="coiled-coil region" evidence="1">
    <location>
        <begin position="33"/>
        <end position="96"/>
    </location>
</feature>
<protein>
    <submittedName>
        <fullName evidence="2">Uncharacterized protein</fullName>
    </submittedName>
</protein>
<dbReference type="EMBL" id="UYJE01008539">
    <property type="protein sequence ID" value="VDI64669.1"/>
    <property type="molecule type" value="Genomic_DNA"/>
</dbReference>
<proteinExistence type="predicted"/>
<evidence type="ECO:0000256" key="1">
    <source>
        <dbReference type="SAM" id="Coils"/>
    </source>
</evidence>
<keyword evidence="3" id="KW-1185">Reference proteome</keyword>
<name>A0A8B6GIS5_MYTGA</name>